<comment type="similarity">
    <text evidence="1">Belongs to the sigma-70 factor family. ECF subfamily.</text>
</comment>
<name>A0A7S7NQS0_PALFE</name>
<dbReference type="GO" id="GO:0006352">
    <property type="term" value="P:DNA-templated transcription initiation"/>
    <property type="evidence" value="ECO:0007669"/>
    <property type="project" value="InterPro"/>
</dbReference>
<dbReference type="InterPro" id="IPR013325">
    <property type="entry name" value="RNA_pol_sigma_r2"/>
</dbReference>
<keyword evidence="2" id="KW-0805">Transcription regulation</keyword>
<protein>
    <submittedName>
        <fullName evidence="7">RNA polymerase sigma factor</fullName>
    </submittedName>
</protein>
<dbReference type="InterPro" id="IPR014284">
    <property type="entry name" value="RNA_pol_sigma-70_dom"/>
</dbReference>
<organism evidence="7 8">
    <name type="scientific">Paludibaculum fermentans</name>
    <dbReference type="NCBI Taxonomy" id="1473598"/>
    <lineage>
        <taxon>Bacteria</taxon>
        <taxon>Pseudomonadati</taxon>
        <taxon>Acidobacteriota</taxon>
        <taxon>Terriglobia</taxon>
        <taxon>Bryobacterales</taxon>
        <taxon>Bryobacteraceae</taxon>
        <taxon>Paludibaculum</taxon>
    </lineage>
</organism>
<dbReference type="Gene3D" id="1.10.1740.10">
    <property type="match status" value="1"/>
</dbReference>
<dbReference type="InterPro" id="IPR013249">
    <property type="entry name" value="RNA_pol_sigma70_r4_t2"/>
</dbReference>
<keyword evidence="8" id="KW-1185">Reference proteome</keyword>
<dbReference type="GO" id="GO:0016987">
    <property type="term" value="F:sigma factor activity"/>
    <property type="evidence" value="ECO:0007669"/>
    <property type="project" value="UniProtKB-KW"/>
</dbReference>
<accession>A0A7S7NQS0</accession>
<gene>
    <name evidence="7" type="ORF">IRI77_35600</name>
</gene>
<evidence type="ECO:0000259" key="5">
    <source>
        <dbReference type="Pfam" id="PF04542"/>
    </source>
</evidence>
<evidence type="ECO:0000256" key="3">
    <source>
        <dbReference type="ARBA" id="ARBA00023082"/>
    </source>
</evidence>
<dbReference type="Pfam" id="PF04542">
    <property type="entry name" value="Sigma70_r2"/>
    <property type="match status" value="1"/>
</dbReference>
<evidence type="ECO:0000256" key="2">
    <source>
        <dbReference type="ARBA" id="ARBA00023015"/>
    </source>
</evidence>
<dbReference type="Proteomes" id="UP000593892">
    <property type="component" value="Chromosome"/>
</dbReference>
<reference evidence="7 8" key="1">
    <citation type="submission" date="2020-10" db="EMBL/GenBank/DDBJ databases">
        <title>Complete genome sequence of Paludibaculum fermentans P105T, a facultatively anaerobic acidobacterium capable of dissimilatory Fe(III) reduction.</title>
        <authorList>
            <person name="Dedysh S.N."/>
            <person name="Beletsky A.V."/>
            <person name="Kulichevskaya I.S."/>
            <person name="Mardanov A.V."/>
            <person name="Ravin N.V."/>
        </authorList>
    </citation>
    <scope>NUCLEOTIDE SEQUENCE [LARGE SCALE GENOMIC DNA]</scope>
    <source>
        <strain evidence="7 8">P105</strain>
    </source>
</reference>
<dbReference type="Pfam" id="PF08281">
    <property type="entry name" value="Sigma70_r4_2"/>
    <property type="match status" value="1"/>
</dbReference>
<dbReference type="EMBL" id="CP063849">
    <property type="protein sequence ID" value="QOY88005.1"/>
    <property type="molecule type" value="Genomic_DNA"/>
</dbReference>
<dbReference type="KEGG" id="pfer:IRI77_35600"/>
<feature type="domain" description="RNA polymerase sigma-70 region 2" evidence="5">
    <location>
        <begin position="12"/>
        <end position="79"/>
    </location>
</feature>
<proteinExistence type="inferred from homology"/>
<dbReference type="RefSeq" id="WP_194449668.1">
    <property type="nucleotide sequence ID" value="NZ_CP063849.1"/>
</dbReference>
<dbReference type="PANTHER" id="PTHR43133">
    <property type="entry name" value="RNA POLYMERASE ECF-TYPE SIGMA FACTO"/>
    <property type="match status" value="1"/>
</dbReference>
<evidence type="ECO:0000256" key="4">
    <source>
        <dbReference type="ARBA" id="ARBA00023163"/>
    </source>
</evidence>
<dbReference type="InterPro" id="IPR039425">
    <property type="entry name" value="RNA_pol_sigma-70-like"/>
</dbReference>
<dbReference type="NCBIfam" id="TIGR02937">
    <property type="entry name" value="sigma70-ECF"/>
    <property type="match status" value="1"/>
</dbReference>
<keyword evidence="4" id="KW-0804">Transcription</keyword>
<evidence type="ECO:0000256" key="1">
    <source>
        <dbReference type="ARBA" id="ARBA00010641"/>
    </source>
</evidence>
<dbReference type="Gene3D" id="1.10.10.10">
    <property type="entry name" value="Winged helix-like DNA-binding domain superfamily/Winged helix DNA-binding domain"/>
    <property type="match status" value="1"/>
</dbReference>
<dbReference type="AlphaFoldDB" id="A0A7S7NQS0"/>
<dbReference type="InterPro" id="IPR013324">
    <property type="entry name" value="RNA_pol_sigma_r3/r4-like"/>
</dbReference>
<sequence length="173" mass="19462">MDDLQKVTFLRLMEDYSAALARLAGAYLPQPEDREDLLQEIAAAVWTAIPRFKGEASERTWLYRIAHNTAITVAAKVRRRGRVETAFEVAGEPVGAGAAGDERLIRQQQQDWLTAAIRELPVVDRQVLVLHLEGLRYSEIHEVTGLGEGAIGVRLTRIRERLGHAIRRKESEL</sequence>
<evidence type="ECO:0000313" key="8">
    <source>
        <dbReference type="Proteomes" id="UP000593892"/>
    </source>
</evidence>
<dbReference type="InterPro" id="IPR036388">
    <property type="entry name" value="WH-like_DNA-bd_sf"/>
</dbReference>
<dbReference type="SUPFAM" id="SSF88946">
    <property type="entry name" value="Sigma2 domain of RNA polymerase sigma factors"/>
    <property type="match status" value="1"/>
</dbReference>
<dbReference type="PANTHER" id="PTHR43133:SF45">
    <property type="entry name" value="RNA POLYMERASE ECF-TYPE SIGMA FACTOR"/>
    <property type="match status" value="1"/>
</dbReference>
<evidence type="ECO:0000259" key="6">
    <source>
        <dbReference type="Pfam" id="PF08281"/>
    </source>
</evidence>
<dbReference type="InterPro" id="IPR007627">
    <property type="entry name" value="RNA_pol_sigma70_r2"/>
</dbReference>
<dbReference type="SUPFAM" id="SSF88659">
    <property type="entry name" value="Sigma3 and sigma4 domains of RNA polymerase sigma factors"/>
    <property type="match status" value="1"/>
</dbReference>
<feature type="domain" description="RNA polymerase sigma factor 70 region 4 type 2" evidence="6">
    <location>
        <begin position="111"/>
        <end position="162"/>
    </location>
</feature>
<evidence type="ECO:0000313" key="7">
    <source>
        <dbReference type="EMBL" id="QOY88005.1"/>
    </source>
</evidence>
<keyword evidence="3" id="KW-0731">Sigma factor</keyword>
<dbReference type="GO" id="GO:0003677">
    <property type="term" value="F:DNA binding"/>
    <property type="evidence" value="ECO:0007669"/>
    <property type="project" value="InterPro"/>
</dbReference>